<evidence type="ECO:0000256" key="4">
    <source>
        <dbReference type="ARBA" id="ARBA00022729"/>
    </source>
</evidence>
<accession>A0A7J7GCN4</accession>
<evidence type="ECO:0000256" key="2">
    <source>
        <dbReference type="ARBA" id="ARBA00022523"/>
    </source>
</evidence>
<sequence>MWIERIGGLVDGCESGCSRFGGLAVRLRPKKSQICHPSAKLADWRKSIRNRPLVITHPSKMRRIGSVRSVLADRPARSTDHMNPQSPARAFIEAECQATHYPQLCIQCLSNYANNATVQSPKQLAQFTLKVSLIRALYAQAYVLKVAAQMKAAKAQEYQAVKDCLDQISDGVGQLSQSIKELQKINQEGEANFIWHMSNVQTWLSTALTDATTCIDGVSGRAIGGRVKAMIKAKVLNVAQFTSNALALFNRFAAKHRAAGATTKP</sequence>
<dbReference type="PANTHER" id="PTHR31080">
    <property type="entry name" value="PECTINESTERASE INHIBITOR-LIKE"/>
    <property type="match status" value="1"/>
</dbReference>
<gene>
    <name evidence="8" type="ORF">HYC85_022576</name>
</gene>
<dbReference type="NCBIfam" id="TIGR01614">
    <property type="entry name" value="PME_inhib"/>
    <property type="match status" value="1"/>
</dbReference>
<dbReference type="CDD" id="cd15798">
    <property type="entry name" value="PMEI-like_3"/>
    <property type="match status" value="1"/>
</dbReference>
<dbReference type="SMART" id="SM00856">
    <property type="entry name" value="PMEI"/>
    <property type="match status" value="1"/>
</dbReference>
<protein>
    <recommendedName>
        <fullName evidence="7">Pectinesterase inhibitor domain-containing protein</fullName>
    </recommendedName>
</protein>
<dbReference type="InterPro" id="IPR035513">
    <property type="entry name" value="Invertase/methylesterase_inhib"/>
</dbReference>
<keyword evidence="2" id="KW-0052">Apoplast</keyword>
<evidence type="ECO:0000256" key="5">
    <source>
        <dbReference type="ARBA" id="ARBA00023157"/>
    </source>
</evidence>
<dbReference type="AlphaFoldDB" id="A0A7J7GCN4"/>
<dbReference type="Pfam" id="PF04043">
    <property type="entry name" value="PMEI"/>
    <property type="match status" value="1"/>
</dbReference>
<feature type="domain" description="Pectinesterase inhibitor" evidence="7">
    <location>
        <begin position="87"/>
        <end position="248"/>
    </location>
</feature>
<dbReference type="InterPro" id="IPR006501">
    <property type="entry name" value="Pectinesterase_inhib_dom"/>
</dbReference>
<proteinExistence type="inferred from homology"/>
<dbReference type="Gene3D" id="1.20.140.40">
    <property type="entry name" value="Invertase/pectin methylesterase inhibitor family protein"/>
    <property type="match status" value="1"/>
</dbReference>
<name>A0A7J7GCN4_CAMSI</name>
<keyword evidence="4" id="KW-0732">Signal</keyword>
<comment type="similarity">
    <text evidence="6">Belongs to the PMEI family.</text>
</comment>
<dbReference type="GO" id="GO:0048046">
    <property type="term" value="C:apoplast"/>
    <property type="evidence" value="ECO:0007669"/>
    <property type="project" value="UniProtKB-SubCell"/>
</dbReference>
<dbReference type="GO" id="GO:0004857">
    <property type="term" value="F:enzyme inhibitor activity"/>
    <property type="evidence" value="ECO:0007669"/>
    <property type="project" value="InterPro"/>
</dbReference>
<dbReference type="FunFam" id="1.20.140.40:FF:000006">
    <property type="entry name" value="Pectinesterase inhibitor 3"/>
    <property type="match status" value="1"/>
</dbReference>
<evidence type="ECO:0000313" key="8">
    <source>
        <dbReference type="EMBL" id="KAF5938317.1"/>
    </source>
</evidence>
<dbReference type="SUPFAM" id="SSF101148">
    <property type="entry name" value="Plant invertase/pectin methylesterase inhibitor"/>
    <property type="match status" value="1"/>
</dbReference>
<dbReference type="EMBL" id="JACBKZ010000011">
    <property type="protein sequence ID" value="KAF5938317.1"/>
    <property type="molecule type" value="Genomic_DNA"/>
</dbReference>
<reference evidence="9" key="1">
    <citation type="journal article" date="2020" name="Nat. Commun.">
        <title>Genome assembly of wild tea tree DASZ reveals pedigree and selection history of tea varieties.</title>
        <authorList>
            <person name="Zhang W."/>
            <person name="Zhang Y."/>
            <person name="Qiu H."/>
            <person name="Guo Y."/>
            <person name="Wan H."/>
            <person name="Zhang X."/>
            <person name="Scossa F."/>
            <person name="Alseekh S."/>
            <person name="Zhang Q."/>
            <person name="Wang P."/>
            <person name="Xu L."/>
            <person name="Schmidt M.H."/>
            <person name="Jia X."/>
            <person name="Li D."/>
            <person name="Zhu A."/>
            <person name="Guo F."/>
            <person name="Chen W."/>
            <person name="Ni D."/>
            <person name="Usadel B."/>
            <person name="Fernie A.R."/>
            <person name="Wen W."/>
        </authorList>
    </citation>
    <scope>NUCLEOTIDE SEQUENCE [LARGE SCALE GENOMIC DNA]</scope>
    <source>
        <strain evidence="9">cv. G240</strain>
    </source>
</reference>
<keyword evidence="3" id="KW-0964">Secreted</keyword>
<dbReference type="InterPro" id="IPR051955">
    <property type="entry name" value="PME_Inhibitor"/>
</dbReference>
<evidence type="ECO:0000256" key="6">
    <source>
        <dbReference type="ARBA" id="ARBA00038471"/>
    </source>
</evidence>
<reference evidence="8 9" key="2">
    <citation type="submission" date="2020-07" db="EMBL/GenBank/DDBJ databases">
        <title>Genome assembly of wild tea tree DASZ reveals pedigree and selection history of tea varieties.</title>
        <authorList>
            <person name="Zhang W."/>
        </authorList>
    </citation>
    <scope>NUCLEOTIDE SEQUENCE [LARGE SCALE GENOMIC DNA]</scope>
    <source>
        <strain evidence="9">cv. G240</strain>
        <tissue evidence="8">Leaf</tissue>
    </source>
</reference>
<organism evidence="8 9">
    <name type="scientific">Camellia sinensis</name>
    <name type="common">Tea plant</name>
    <name type="synonym">Thea sinensis</name>
    <dbReference type="NCBI Taxonomy" id="4442"/>
    <lineage>
        <taxon>Eukaryota</taxon>
        <taxon>Viridiplantae</taxon>
        <taxon>Streptophyta</taxon>
        <taxon>Embryophyta</taxon>
        <taxon>Tracheophyta</taxon>
        <taxon>Spermatophyta</taxon>
        <taxon>Magnoliopsida</taxon>
        <taxon>eudicotyledons</taxon>
        <taxon>Gunneridae</taxon>
        <taxon>Pentapetalae</taxon>
        <taxon>asterids</taxon>
        <taxon>Ericales</taxon>
        <taxon>Theaceae</taxon>
        <taxon>Camellia</taxon>
    </lineage>
</organism>
<comment type="caution">
    <text evidence="8">The sequence shown here is derived from an EMBL/GenBank/DDBJ whole genome shotgun (WGS) entry which is preliminary data.</text>
</comment>
<dbReference type="Proteomes" id="UP000593564">
    <property type="component" value="Unassembled WGS sequence"/>
</dbReference>
<evidence type="ECO:0000256" key="3">
    <source>
        <dbReference type="ARBA" id="ARBA00022525"/>
    </source>
</evidence>
<evidence type="ECO:0000259" key="7">
    <source>
        <dbReference type="SMART" id="SM00856"/>
    </source>
</evidence>
<keyword evidence="9" id="KW-1185">Reference proteome</keyword>
<dbReference type="PANTHER" id="PTHR31080:SF12">
    <property type="entry name" value="PLANT INVERTASE_PECTIN METHYLESTERASE INHIBITOR"/>
    <property type="match status" value="1"/>
</dbReference>
<evidence type="ECO:0000256" key="1">
    <source>
        <dbReference type="ARBA" id="ARBA00004271"/>
    </source>
</evidence>
<evidence type="ECO:0000313" key="9">
    <source>
        <dbReference type="Proteomes" id="UP000593564"/>
    </source>
</evidence>
<keyword evidence="5" id="KW-1015">Disulfide bond</keyword>
<comment type="subcellular location">
    <subcellularLocation>
        <location evidence="1">Secreted</location>
        <location evidence="1">Extracellular space</location>
        <location evidence="1">Apoplast</location>
    </subcellularLocation>
</comment>